<dbReference type="AlphaFoldDB" id="A0A3G8JRD5"/>
<reference evidence="2 3" key="1">
    <citation type="submission" date="2018-11" db="EMBL/GenBank/DDBJ databases">
        <title>Gordonia insulae sp. nov., isolated from an island soil.</title>
        <authorList>
            <person name="Kim Y.S."/>
            <person name="Kim S.B."/>
        </authorList>
    </citation>
    <scope>NUCLEOTIDE SEQUENCE [LARGE SCALE GENOMIC DNA]</scope>
    <source>
        <strain evidence="2 3">MMS17-SY073</strain>
    </source>
</reference>
<dbReference type="Pfam" id="PF07103">
    <property type="entry name" value="DUF1365"/>
    <property type="match status" value="1"/>
</dbReference>
<protein>
    <recommendedName>
        <fullName evidence="4">DUF1365 domain-containing protein</fullName>
    </recommendedName>
</protein>
<keyword evidence="3" id="KW-1185">Reference proteome</keyword>
<dbReference type="KEGG" id="gom:D7316_03893"/>
<gene>
    <name evidence="2" type="ORF">D7316_03893</name>
</gene>
<evidence type="ECO:0000313" key="3">
    <source>
        <dbReference type="Proteomes" id="UP000271469"/>
    </source>
</evidence>
<proteinExistence type="predicted"/>
<feature type="region of interest" description="Disordered" evidence="1">
    <location>
        <begin position="44"/>
        <end position="77"/>
    </location>
</feature>
<evidence type="ECO:0000256" key="1">
    <source>
        <dbReference type="SAM" id="MobiDB-lite"/>
    </source>
</evidence>
<dbReference type="InterPro" id="IPR010775">
    <property type="entry name" value="DUF1365"/>
</dbReference>
<sequence>MTRATRPTTDRSRTDRTRVLTHRAKNLARRAEVVVDRAQTSVGRAIEDRRRARAGRDTAPSHGNPAPAHGATEPTATTPAVVRTRITHTRRSPVHHAFTYRSASWLIDIDRPPELPAPLRAFARFTPADHFPQPAGPDDTLRSRLETHAASAGVALPAGQVIALLSPRVAGYVFNPLSVFWCHHPDSSLGCVVAEVHNTYGERHTYVVDPDEHGNARVDKEFYVSPFHDVSGTYRLHVPPPDPDGRVAVSVTLDRVGQGAFVAALTGAAVPATTRTVLATQITTPLAPLVVAARIRLHGIRLWLKRLPVVTRPAHTSTITVADATPSEEGER</sequence>
<name>A0A3G8JRD5_9ACTN</name>
<dbReference type="Proteomes" id="UP000271469">
    <property type="component" value="Chromosome"/>
</dbReference>
<dbReference type="PANTHER" id="PTHR33973:SF4">
    <property type="entry name" value="OS07G0153300 PROTEIN"/>
    <property type="match status" value="1"/>
</dbReference>
<feature type="compositionally biased region" description="Low complexity" evidence="1">
    <location>
        <begin position="65"/>
        <end position="77"/>
    </location>
</feature>
<evidence type="ECO:0000313" key="2">
    <source>
        <dbReference type="EMBL" id="AZG47285.1"/>
    </source>
</evidence>
<evidence type="ECO:0008006" key="4">
    <source>
        <dbReference type="Google" id="ProtNLM"/>
    </source>
</evidence>
<dbReference type="OrthoDB" id="9778801at2"/>
<accession>A0A3G8JRD5</accession>
<organism evidence="2 3">
    <name type="scientific">Gordonia insulae</name>
    <dbReference type="NCBI Taxonomy" id="2420509"/>
    <lineage>
        <taxon>Bacteria</taxon>
        <taxon>Bacillati</taxon>
        <taxon>Actinomycetota</taxon>
        <taxon>Actinomycetes</taxon>
        <taxon>Mycobacteriales</taxon>
        <taxon>Gordoniaceae</taxon>
        <taxon>Gordonia</taxon>
    </lineage>
</organism>
<dbReference type="PANTHER" id="PTHR33973">
    <property type="entry name" value="OS07G0153300 PROTEIN"/>
    <property type="match status" value="1"/>
</dbReference>
<feature type="compositionally biased region" description="Basic and acidic residues" evidence="1">
    <location>
        <begin position="45"/>
        <end position="56"/>
    </location>
</feature>
<dbReference type="EMBL" id="CP033972">
    <property type="protein sequence ID" value="AZG47285.1"/>
    <property type="molecule type" value="Genomic_DNA"/>
</dbReference>